<accession>A0A8T0HG69</accession>
<proteinExistence type="predicted"/>
<dbReference type="EMBL" id="CM026427">
    <property type="protein sequence ID" value="KAG0570623.1"/>
    <property type="molecule type" value="Genomic_DNA"/>
</dbReference>
<dbReference type="AlphaFoldDB" id="A0A8T0HG69"/>
<gene>
    <name evidence="1" type="ORF">KC19_6G175900</name>
</gene>
<protein>
    <submittedName>
        <fullName evidence="1">Uncharacterized protein</fullName>
    </submittedName>
</protein>
<evidence type="ECO:0000313" key="1">
    <source>
        <dbReference type="EMBL" id="KAG0570623.1"/>
    </source>
</evidence>
<evidence type="ECO:0000313" key="2">
    <source>
        <dbReference type="Proteomes" id="UP000822688"/>
    </source>
</evidence>
<comment type="caution">
    <text evidence="1">The sequence shown here is derived from an EMBL/GenBank/DDBJ whole genome shotgun (WGS) entry which is preliminary data.</text>
</comment>
<dbReference type="Proteomes" id="UP000822688">
    <property type="component" value="Chromosome 6"/>
</dbReference>
<reference evidence="1 2" key="1">
    <citation type="submission" date="2020-06" db="EMBL/GenBank/DDBJ databases">
        <title>WGS assembly of Ceratodon purpureus strain R40.</title>
        <authorList>
            <person name="Carey S.B."/>
            <person name="Jenkins J."/>
            <person name="Shu S."/>
            <person name="Lovell J.T."/>
            <person name="Sreedasyam A."/>
            <person name="Maumus F."/>
            <person name="Tiley G.P."/>
            <person name="Fernandez-Pozo N."/>
            <person name="Barry K."/>
            <person name="Chen C."/>
            <person name="Wang M."/>
            <person name="Lipzen A."/>
            <person name="Daum C."/>
            <person name="Saski C.A."/>
            <person name="Payton A.C."/>
            <person name="Mcbreen J.C."/>
            <person name="Conrad R.E."/>
            <person name="Kollar L.M."/>
            <person name="Olsson S."/>
            <person name="Huttunen S."/>
            <person name="Landis J.B."/>
            <person name="Wickett N.J."/>
            <person name="Johnson M.G."/>
            <person name="Rensing S.A."/>
            <person name="Grimwood J."/>
            <person name="Schmutz J."/>
            <person name="Mcdaniel S.F."/>
        </authorList>
    </citation>
    <scope>NUCLEOTIDE SEQUENCE [LARGE SCALE GENOMIC DNA]</scope>
    <source>
        <strain evidence="1 2">R40</strain>
    </source>
</reference>
<name>A0A8T0HG69_CERPU</name>
<organism evidence="1 2">
    <name type="scientific">Ceratodon purpureus</name>
    <name type="common">Fire moss</name>
    <name type="synonym">Dicranum purpureum</name>
    <dbReference type="NCBI Taxonomy" id="3225"/>
    <lineage>
        <taxon>Eukaryota</taxon>
        <taxon>Viridiplantae</taxon>
        <taxon>Streptophyta</taxon>
        <taxon>Embryophyta</taxon>
        <taxon>Bryophyta</taxon>
        <taxon>Bryophytina</taxon>
        <taxon>Bryopsida</taxon>
        <taxon>Dicranidae</taxon>
        <taxon>Pseudoditrichales</taxon>
        <taxon>Ditrichaceae</taxon>
        <taxon>Ceratodon</taxon>
    </lineage>
</organism>
<sequence>MSRSHHRQPWNPSTGHRNTATFRVAQVVVKDFHVGLGFYASFVFCRCTECGKGASLQRKRGIKAEFVAAPVLSHTDRGDDMAVSTCMRSLNLIEISSEGMKRGDIVPLFPPTKVRQALTQLRGVFLRVYVI</sequence>
<keyword evidence="2" id="KW-1185">Reference proteome</keyword>